<evidence type="ECO:0000313" key="3">
    <source>
        <dbReference type="Proteomes" id="UP001362999"/>
    </source>
</evidence>
<keyword evidence="3" id="KW-1185">Reference proteome</keyword>
<dbReference type="AlphaFoldDB" id="A0AAW0CYE2"/>
<dbReference type="EMBL" id="JAWWNJ010000012">
    <property type="protein sequence ID" value="KAK7043387.1"/>
    <property type="molecule type" value="Genomic_DNA"/>
</dbReference>
<organism evidence="2 3">
    <name type="scientific">Favolaschia claudopus</name>
    <dbReference type="NCBI Taxonomy" id="2862362"/>
    <lineage>
        <taxon>Eukaryota</taxon>
        <taxon>Fungi</taxon>
        <taxon>Dikarya</taxon>
        <taxon>Basidiomycota</taxon>
        <taxon>Agaricomycotina</taxon>
        <taxon>Agaricomycetes</taxon>
        <taxon>Agaricomycetidae</taxon>
        <taxon>Agaricales</taxon>
        <taxon>Marasmiineae</taxon>
        <taxon>Mycenaceae</taxon>
        <taxon>Favolaschia</taxon>
    </lineage>
</organism>
<protein>
    <submittedName>
        <fullName evidence="2">Uncharacterized protein</fullName>
    </submittedName>
</protein>
<evidence type="ECO:0000313" key="2">
    <source>
        <dbReference type="EMBL" id="KAK7043387.1"/>
    </source>
</evidence>
<reference evidence="2 3" key="1">
    <citation type="journal article" date="2024" name="J Genomics">
        <title>Draft genome sequencing and assembly of Favolaschia claudopus CIRM-BRFM 2984 isolated from oak limbs.</title>
        <authorList>
            <person name="Navarro D."/>
            <person name="Drula E."/>
            <person name="Chaduli D."/>
            <person name="Cazenave R."/>
            <person name="Ahrendt S."/>
            <person name="Wang J."/>
            <person name="Lipzen A."/>
            <person name="Daum C."/>
            <person name="Barry K."/>
            <person name="Grigoriev I.V."/>
            <person name="Favel A."/>
            <person name="Rosso M.N."/>
            <person name="Martin F."/>
        </authorList>
    </citation>
    <scope>NUCLEOTIDE SEQUENCE [LARGE SCALE GENOMIC DNA]</scope>
    <source>
        <strain evidence="2 3">CIRM-BRFM 2984</strain>
    </source>
</reference>
<proteinExistence type="predicted"/>
<accession>A0AAW0CYE2</accession>
<evidence type="ECO:0000256" key="1">
    <source>
        <dbReference type="SAM" id="Phobius"/>
    </source>
</evidence>
<keyword evidence="1" id="KW-0472">Membrane</keyword>
<sequence>MSQLVTLHHSNPPLAHASAAAATAAASGAVVALVGIFRSFIRQLIYLQYPWLPLQGSTKNHQLHRYSAARPFFLYGTGFSLLRLFYPGPPAHFRAWDYAYMKLGRQFAFIGSPIGLPFPLGSFPLLWHPSFQVEPSKPGRRLDPLGCVPPLLPPRLDMFINYMRRSRCLAQPRRFEVPDNSSE</sequence>
<keyword evidence="1" id="KW-0812">Transmembrane</keyword>
<name>A0AAW0CYE2_9AGAR</name>
<gene>
    <name evidence="2" type="ORF">R3P38DRAFT_3177697</name>
</gene>
<dbReference type="Proteomes" id="UP001362999">
    <property type="component" value="Unassembled WGS sequence"/>
</dbReference>
<feature type="transmembrane region" description="Helical" evidence="1">
    <location>
        <begin position="20"/>
        <end position="41"/>
    </location>
</feature>
<keyword evidence="1" id="KW-1133">Transmembrane helix</keyword>
<comment type="caution">
    <text evidence="2">The sequence shown here is derived from an EMBL/GenBank/DDBJ whole genome shotgun (WGS) entry which is preliminary data.</text>
</comment>